<organism evidence="2 3">
    <name type="scientific">Lentzea guizhouensis</name>
    <dbReference type="NCBI Taxonomy" id="1586287"/>
    <lineage>
        <taxon>Bacteria</taxon>
        <taxon>Bacillati</taxon>
        <taxon>Actinomycetota</taxon>
        <taxon>Actinomycetes</taxon>
        <taxon>Pseudonocardiales</taxon>
        <taxon>Pseudonocardiaceae</taxon>
        <taxon>Lentzea</taxon>
    </lineage>
</organism>
<proteinExistence type="predicted"/>
<feature type="compositionally biased region" description="Pro residues" evidence="1">
    <location>
        <begin position="57"/>
        <end position="68"/>
    </location>
</feature>
<dbReference type="Proteomes" id="UP000093053">
    <property type="component" value="Chromosome"/>
</dbReference>
<dbReference type="AlphaFoldDB" id="A0A1B2HQF7"/>
<evidence type="ECO:0000313" key="3">
    <source>
        <dbReference type="Proteomes" id="UP000093053"/>
    </source>
</evidence>
<dbReference type="EMBL" id="CP016793">
    <property type="protein sequence ID" value="ANZ39964.1"/>
    <property type="molecule type" value="Genomic_DNA"/>
</dbReference>
<sequence length="378" mass="38091">MVTGGGVGAGTSLTGGTSGGFAPAVPVFPPPVSGGLVAGGVSTSGGFCTGGVSPAGGLPPPAPPPPPLTSGGFCTGGASPLGGFGPLPEPPVGVGASVVGPLTGGGAGTSAEPPPLPNRPASSDSLTSASPRSSADFADDDITDFSLVTWFMIRETACTAVATATPTNATIEAPKVMGARPAAMSAPPIRLPITMAMMSRTSERTAVTHAPMVAMSFAEEWIDEPIASISLATCAIEARKLSAVWPIQPSSFFSASRWAVAMPSYCLASSLTFSVSWRMAMLSPTSRSRGSRRKAMWSISQPTPAPMTAPSGFSAAPTTSNARPTLYAAMAALSLSSTAFLRPMIVSSMPAPENLSLNSVPSPKPGVQVRPCTIMRLR</sequence>
<feature type="region of interest" description="Disordered" evidence="1">
    <location>
        <begin position="98"/>
        <end position="138"/>
    </location>
</feature>
<keyword evidence="3" id="KW-1185">Reference proteome</keyword>
<protein>
    <submittedName>
        <fullName evidence="2">Uncharacterized protein</fullName>
    </submittedName>
</protein>
<accession>A0A1B2HQF7</accession>
<feature type="region of interest" description="Disordered" evidence="1">
    <location>
        <begin position="53"/>
        <end position="77"/>
    </location>
</feature>
<name>A0A1B2HQF7_9PSEU</name>
<dbReference type="KEGG" id="led:BBK82_31885"/>
<feature type="compositionally biased region" description="Polar residues" evidence="1">
    <location>
        <begin position="120"/>
        <end position="133"/>
    </location>
</feature>
<gene>
    <name evidence="2" type="ORF">BBK82_31885</name>
</gene>
<reference evidence="2 3" key="1">
    <citation type="submission" date="2016-07" db="EMBL/GenBank/DDBJ databases">
        <title>Complete genome sequence of the Lentzea guizhouensis DHS C013.</title>
        <authorList>
            <person name="Cao C."/>
        </authorList>
    </citation>
    <scope>NUCLEOTIDE SEQUENCE [LARGE SCALE GENOMIC DNA]</scope>
    <source>
        <strain evidence="2 3">DHS C013</strain>
    </source>
</reference>
<feature type="region of interest" description="Disordered" evidence="1">
    <location>
        <begin position="292"/>
        <end position="315"/>
    </location>
</feature>
<evidence type="ECO:0000313" key="2">
    <source>
        <dbReference type="EMBL" id="ANZ39964.1"/>
    </source>
</evidence>
<evidence type="ECO:0000256" key="1">
    <source>
        <dbReference type="SAM" id="MobiDB-lite"/>
    </source>
</evidence>